<dbReference type="EMBL" id="JAEHHL010000001">
    <property type="protein sequence ID" value="MBK0397735.1"/>
    <property type="molecule type" value="Genomic_DNA"/>
</dbReference>
<dbReference type="InterPro" id="IPR035994">
    <property type="entry name" value="Nucleoside_phosphorylase_sf"/>
</dbReference>
<protein>
    <submittedName>
        <fullName evidence="2">Adenosylhopane nucleosidase</fullName>
    </submittedName>
</protein>
<dbReference type="RefSeq" id="WP_200605794.1">
    <property type="nucleotide sequence ID" value="NZ_JAEHHL010000001.1"/>
</dbReference>
<dbReference type="InterPro" id="IPR000845">
    <property type="entry name" value="Nucleoside_phosphorylase_d"/>
</dbReference>
<reference evidence="2" key="1">
    <citation type="submission" date="2020-12" db="EMBL/GenBank/DDBJ databases">
        <title>Bacterial taxonomy.</title>
        <authorList>
            <person name="Pan X."/>
        </authorList>
    </citation>
    <scope>NUCLEOTIDE SEQUENCE</scope>
    <source>
        <strain evidence="2">M0105</strain>
    </source>
</reference>
<evidence type="ECO:0000313" key="2">
    <source>
        <dbReference type="EMBL" id="MBK0397735.1"/>
    </source>
</evidence>
<keyword evidence="3" id="KW-1185">Reference proteome</keyword>
<organism evidence="2 3">
    <name type="scientific">Thermohalobaculum xanthum</name>
    <dbReference type="NCBI Taxonomy" id="2753746"/>
    <lineage>
        <taxon>Bacteria</taxon>
        <taxon>Pseudomonadati</taxon>
        <taxon>Pseudomonadota</taxon>
        <taxon>Alphaproteobacteria</taxon>
        <taxon>Rhodobacterales</taxon>
        <taxon>Paracoccaceae</taxon>
        <taxon>Thermohalobaculum</taxon>
    </lineage>
</organism>
<sequence>MLKHGVGTPPLVGVIAGMESELSALGALRGDPRIATAVSGARPDQAEREARRLAALGCRLLISWGVAGGLHPGLTPGTLIVGTDVVEENGMRHVLVVPPIPGLRRVRLMGLDRPAMTARDKAALHAASGADAVDMESHRIARAGEAANLPVMAIRAVGDPAARALPRLAADALGVDGRPRIARVVLGLLTEPWALPALIRLKSDTDAALAALAAIATRLPGLAAKP</sequence>
<dbReference type="SUPFAM" id="SSF53167">
    <property type="entry name" value="Purine and uridine phosphorylases"/>
    <property type="match status" value="1"/>
</dbReference>
<name>A0A8J7M3P7_9RHOB</name>
<dbReference type="GO" id="GO:0009116">
    <property type="term" value="P:nucleoside metabolic process"/>
    <property type="evidence" value="ECO:0007669"/>
    <property type="project" value="InterPro"/>
</dbReference>
<evidence type="ECO:0000259" key="1">
    <source>
        <dbReference type="Pfam" id="PF01048"/>
    </source>
</evidence>
<evidence type="ECO:0000313" key="3">
    <source>
        <dbReference type="Proteomes" id="UP000655420"/>
    </source>
</evidence>
<dbReference type="AlphaFoldDB" id="A0A8J7M3P7"/>
<feature type="domain" description="Nucleoside phosphorylase" evidence="1">
    <location>
        <begin position="34"/>
        <end position="90"/>
    </location>
</feature>
<dbReference type="Gene3D" id="3.40.50.1580">
    <property type="entry name" value="Nucleoside phosphorylase domain"/>
    <property type="match status" value="2"/>
</dbReference>
<dbReference type="Pfam" id="PF01048">
    <property type="entry name" value="PNP_UDP_1"/>
    <property type="match status" value="2"/>
</dbReference>
<dbReference type="Proteomes" id="UP000655420">
    <property type="component" value="Unassembled WGS sequence"/>
</dbReference>
<gene>
    <name evidence="2" type="ORF">H0I76_00895</name>
</gene>
<feature type="domain" description="Nucleoside phosphorylase" evidence="1">
    <location>
        <begin position="104"/>
        <end position="164"/>
    </location>
</feature>
<accession>A0A8J7M3P7</accession>
<comment type="caution">
    <text evidence="2">The sequence shown here is derived from an EMBL/GenBank/DDBJ whole genome shotgun (WGS) entry which is preliminary data.</text>
</comment>
<dbReference type="GO" id="GO:0003824">
    <property type="term" value="F:catalytic activity"/>
    <property type="evidence" value="ECO:0007669"/>
    <property type="project" value="InterPro"/>
</dbReference>
<proteinExistence type="predicted"/>